<feature type="domain" description="Polymerase/histidinol phosphatase N-terminal" evidence="1">
    <location>
        <begin position="5"/>
        <end position="77"/>
    </location>
</feature>
<keyword evidence="2" id="KW-0808">Transferase</keyword>
<dbReference type="GO" id="GO:0016740">
    <property type="term" value="F:transferase activity"/>
    <property type="evidence" value="ECO:0007669"/>
    <property type="project" value="UniProtKB-KW"/>
</dbReference>
<dbReference type="GO" id="GO:0042578">
    <property type="term" value="F:phosphoric ester hydrolase activity"/>
    <property type="evidence" value="ECO:0007669"/>
    <property type="project" value="TreeGrafter"/>
</dbReference>
<dbReference type="Proteomes" id="UP000001488">
    <property type="component" value="Chromosome"/>
</dbReference>
<dbReference type="eggNOG" id="arCOG00304">
    <property type="taxonomic scope" value="Archaea"/>
</dbReference>
<dbReference type="SUPFAM" id="SSF89550">
    <property type="entry name" value="PHP domain-like"/>
    <property type="match status" value="1"/>
</dbReference>
<dbReference type="HOGENOM" id="CLU_061999_1_1_2"/>
<dbReference type="PANTHER" id="PTHR36928:SF1">
    <property type="entry name" value="PHOSPHATASE YCDX-RELATED"/>
    <property type="match status" value="1"/>
</dbReference>
<dbReference type="PANTHER" id="PTHR36928">
    <property type="entry name" value="PHOSPHATASE YCDX-RELATED"/>
    <property type="match status" value="1"/>
</dbReference>
<dbReference type="InterPro" id="IPR016195">
    <property type="entry name" value="Pol/histidinol_Pase-like"/>
</dbReference>
<dbReference type="Pfam" id="PF02811">
    <property type="entry name" value="PHP"/>
    <property type="match status" value="1"/>
</dbReference>
<dbReference type="SMART" id="SM00481">
    <property type="entry name" value="POLIIIAc"/>
    <property type="match status" value="1"/>
</dbReference>
<keyword evidence="3" id="KW-1185">Reference proteome</keyword>
<name>C5A215_THEGJ</name>
<sequence>MNMIHDAHTHTLHSDGLGEVFENIAEAERKGLSLVAITDHSHYLLRGNFNAYLSEIRRWGEDSEITVLAGIEGNITPNGVDVPDWMAKKLDFVIASVHEWVDRPEQYVELVRVALLDENVDVIGHFGASFPYIGYPPWEDLLELITLAEENGKAFEISSRYRVPDLEFVRECIRRGVKLTFASDAHRPEKVGNVGWSVSIFKKAGGKLEDLLFEEFL</sequence>
<dbReference type="InterPro" id="IPR050243">
    <property type="entry name" value="PHP_phosphatase"/>
</dbReference>
<evidence type="ECO:0000313" key="2">
    <source>
        <dbReference type="EMBL" id="ACS34434.1"/>
    </source>
</evidence>
<dbReference type="Gene3D" id="3.20.20.140">
    <property type="entry name" value="Metal-dependent hydrolases"/>
    <property type="match status" value="1"/>
</dbReference>
<protein>
    <submittedName>
        <fullName evidence="2">Phosphotransferase, PHP family</fullName>
    </submittedName>
</protein>
<dbReference type="PATRIC" id="fig|593117.10.peg.1942"/>
<dbReference type="InterPro" id="IPR004013">
    <property type="entry name" value="PHP_dom"/>
</dbReference>
<gene>
    <name evidence="2" type="ordered locus">TGAM_1932</name>
</gene>
<reference evidence="2 3" key="1">
    <citation type="journal article" date="2007" name="Genome Biol.">
        <title>Genome analysis and genome-wide proteomics of Thermococcus gammatolerans, the most radioresistant organism known amongst the Archaea.</title>
        <authorList>
            <person name="Zivanovic Y."/>
            <person name="Armengaud J."/>
            <person name="Lagorce A."/>
            <person name="Leplat C."/>
            <person name="Guerin P."/>
            <person name="Dutertre M."/>
            <person name="Anthouard V."/>
            <person name="Forterre P."/>
            <person name="Wincker P."/>
            <person name="Confalonieri F."/>
        </authorList>
    </citation>
    <scope>NUCLEOTIDE SEQUENCE [LARGE SCALE GENOMIC DNA]</scope>
    <source>
        <strain evidence="3">DSM 15229 / JCM 11827 / EJ3</strain>
    </source>
</reference>
<proteinExistence type="predicted"/>
<dbReference type="STRING" id="593117.TGAM_1932"/>
<accession>C5A215</accession>
<dbReference type="GO" id="GO:0005829">
    <property type="term" value="C:cytosol"/>
    <property type="evidence" value="ECO:0007669"/>
    <property type="project" value="TreeGrafter"/>
</dbReference>
<evidence type="ECO:0000313" key="3">
    <source>
        <dbReference type="Proteomes" id="UP000001488"/>
    </source>
</evidence>
<dbReference type="NCBIfam" id="NF006251">
    <property type="entry name" value="PRK08392.1"/>
    <property type="match status" value="1"/>
</dbReference>
<evidence type="ECO:0000259" key="1">
    <source>
        <dbReference type="SMART" id="SM00481"/>
    </source>
</evidence>
<dbReference type="EMBL" id="CP001398">
    <property type="protein sequence ID" value="ACS34434.1"/>
    <property type="molecule type" value="Genomic_DNA"/>
</dbReference>
<organism evidence="2 3">
    <name type="scientific">Thermococcus gammatolerans (strain DSM 15229 / JCM 11827 / EJ3)</name>
    <dbReference type="NCBI Taxonomy" id="593117"/>
    <lineage>
        <taxon>Archaea</taxon>
        <taxon>Methanobacteriati</taxon>
        <taxon>Methanobacteriota</taxon>
        <taxon>Thermococci</taxon>
        <taxon>Thermococcales</taxon>
        <taxon>Thermococcaceae</taxon>
        <taxon>Thermococcus</taxon>
    </lineage>
</organism>
<dbReference type="PaxDb" id="593117-TGAM_1932"/>
<dbReference type="AlphaFoldDB" id="C5A215"/>
<dbReference type="GO" id="GO:0008270">
    <property type="term" value="F:zinc ion binding"/>
    <property type="evidence" value="ECO:0007669"/>
    <property type="project" value="TreeGrafter"/>
</dbReference>
<dbReference type="KEGG" id="tga:TGAM_1932"/>
<dbReference type="InterPro" id="IPR003141">
    <property type="entry name" value="Pol/His_phosphatase_N"/>
</dbReference>